<evidence type="ECO:0000313" key="2">
    <source>
        <dbReference type="Proteomes" id="UP000567293"/>
    </source>
</evidence>
<organism evidence="1 2">
    <name type="scientific">Candidatus Acidiferrum panamense</name>
    <dbReference type="NCBI Taxonomy" id="2741543"/>
    <lineage>
        <taxon>Bacteria</taxon>
        <taxon>Pseudomonadati</taxon>
        <taxon>Acidobacteriota</taxon>
        <taxon>Terriglobia</taxon>
        <taxon>Candidatus Acidiferrales</taxon>
        <taxon>Candidatus Acidiferrum</taxon>
    </lineage>
</organism>
<dbReference type="Gene3D" id="3.30.530.20">
    <property type="match status" value="1"/>
</dbReference>
<gene>
    <name evidence="1" type="ORF">HRJ53_09605</name>
</gene>
<dbReference type="InterPro" id="IPR023393">
    <property type="entry name" value="START-like_dom_sf"/>
</dbReference>
<dbReference type="EMBL" id="JACDQQ010000923">
    <property type="protein sequence ID" value="MBA0085241.1"/>
    <property type="molecule type" value="Genomic_DNA"/>
</dbReference>
<name>A0A7V8NPS9_9BACT</name>
<dbReference type="AlphaFoldDB" id="A0A7V8NPS9"/>
<accession>A0A7V8NPS9</accession>
<dbReference type="Proteomes" id="UP000567293">
    <property type="component" value="Unassembled WGS sequence"/>
</dbReference>
<dbReference type="SUPFAM" id="SSF55961">
    <property type="entry name" value="Bet v1-like"/>
    <property type="match status" value="1"/>
</dbReference>
<reference evidence="1" key="1">
    <citation type="submission" date="2020-06" db="EMBL/GenBank/DDBJ databases">
        <title>Legume-microbial interactions unlock mineral nutrients during tropical forest succession.</title>
        <authorList>
            <person name="Epihov D.Z."/>
        </authorList>
    </citation>
    <scope>NUCLEOTIDE SEQUENCE [LARGE SCALE GENOMIC DNA]</scope>
    <source>
        <strain evidence="1">Pan2503</strain>
    </source>
</reference>
<proteinExistence type="predicted"/>
<keyword evidence="2" id="KW-1185">Reference proteome</keyword>
<evidence type="ECO:0000313" key="1">
    <source>
        <dbReference type="EMBL" id="MBA0085241.1"/>
    </source>
</evidence>
<sequence>MVTLEELTSIRAPIERCFDLARSVEAHLAGNRHWGEAAVAMGGVTSGLIGLGERVTWRARHFGVRQTLTTEITAMDRPGYFQDTMIRGAFRSMNHDHYFRSLSPDETEMRDVFQFAAPLGILGRVAEFAVLRRYMRSLLCERNAVIREIAESTVWRQYLPPIEK</sequence>
<dbReference type="CDD" id="cd07820">
    <property type="entry name" value="SRPBCC_3"/>
    <property type="match status" value="1"/>
</dbReference>
<protein>
    <submittedName>
        <fullName evidence="1">SRPBCC family protein</fullName>
    </submittedName>
</protein>
<comment type="caution">
    <text evidence="1">The sequence shown here is derived from an EMBL/GenBank/DDBJ whole genome shotgun (WGS) entry which is preliminary data.</text>
</comment>